<dbReference type="EMBL" id="RYDJ01000001">
    <property type="protein sequence ID" value="RTZ08158.1"/>
    <property type="molecule type" value="Genomic_DNA"/>
</dbReference>
<sequence length="165" mass="18389" precursor="true">MKKSITLFFLLAIITLASSQSSISERQKATIQKATIQKDSIKKSRTAMELEEKKIDSLISSLGKFKIYKKAAHASYYADKFNGRRTTSGTKFDNNKYTAAHKKLPFGTKVKVTNEKNGKFVIVEITDRGPFVKSREIDLSKRAFMDIAANKNSGGLQVTIAVMSN</sequence>
<dbReference type="HAMAP" id="MF_02071">
    <property type="entry name" value="RlpA"/>
    <property type="match status" value="1"/>
</dbReference>
<dbReference type="Gene3D" id="2.40.40.10">
    <property type="entry name" value="RlpA-like domain"/>
    <property type="match status" value="1"/>
</dbReference>
<accession>A0A432CRV8</accession>
<name>A0A432CRV8_9FLAO</name>
<feature type="domain" description="RlpA-like protein double-psi beta-barrel" evidence="5">
    <location>
        <begin position="71"/>
        <end position="159"/>
    </location>
</feature>
<gene>
    <name evidence="3" type="primary">rlpA</name>
    <name evidence="6" type="ORF">EKL98_02235</name>
</gene>
<comment type="function">
    <text evidence="3">Lytic transglycosylase with a strong preference for naked glycan strands that lack stem peptides.</text>
</comment>
<keyword evidence="2 3" id="KW-0961">Cell wall biogenesis/degradation</keyword>
<evidence type="ECO:0000256" key="1">
    <source>
        <dbReference type="ARBA" id="ARBA00023239"/>
    </source>
</evidence>
<dbReference type="NCBIfam" id="TIGR00413">
    <property type="entry name" value="rlpA"/>
    <property type="match status" value="1"/>
</dbReference>
<dbReference type="InterPro" id="IPR036908">
    <property type="entry name" value="RlpA-like_sf"/>
</dbReference>
<comment type="caution">
    <text evidence="6">The sequence shown here is derived from an EMBL/GenBank/DDBJ whole genome shotgun (WGS) entry which is preliminary data.</text>
</comment>
<evidence type="ECO:0000259" key="5">
    <source>
        <dbReference type="Pfam" id="PF03330"/>
    </source>
</evidence>
<evidence type="ECO:0000256" key="3">
    <source>
        <dbReference type="HAMAP-Rule" id="MF_02071"/>
    </source>
</evidence>
<dbReference type="InterPro" id="IPR009009">
    <property type="entry name" value="RlpA-like_DPBB"/>
</dbReference>
<dbReference type="EC" id="4.2.2.-" evidence="3"/>
<organism evidence="6 7">
    <name type="scientific">Flavobacterium bomense</name>
    <dbReference type="NCBI Taxonomy" id="2497483"/>
    <lineage>
        <taxon>Bacteria</taxon>
        <taxon>Pseudomonadati</taxon>
        <taxon>Bacteroidota</taxon>
        <taxon>Flavobacteriia</taxon>
        <taxon>Flavobacteriales</taxon>
        <taxon>Flavobacteriaceae</taxon>
        <taxon>Flavobacterium</taxon>
    </lineage>
</organism>
<feature type="chain" id="PRO_5019599361" description="Probable endolytic peptidoglycan transglycosylase RlpA" evidence="3">
    <location>
        <begin position="20"/>
        <end position="165"/>
    </location>
</feature>
<dbReference type="AlphaFoldDB" id="A0A432CRV8"/>
<dbReference type="GO" id="GO:0000270">
    <property type="term" value="P:peptidoglycan metabolic process"/>
    <property type="evidence" value="ECO:0007669"/>
    <property type="project" value="UniProtKB-UniRule"/>
</dbReference>
<evidence type="ECO:0000313" key="7">
    <source>
        <dbReference type="Proteomes" id="UP000280825"/>
    </source>
</evidence>
<evidence type="ECO:0000256" key="2">
    <source>
        <dbReference type="ARBA" id="ARBA00023316"/>
    </source>
</evidence>
<evidence type="ECO:0000256" key="4">
    <source>
        <dbReference type="RuleBase" id="RU003495"/>
    </source>
</evidence>
<dbReference type="PANTHER" id="PTHR34183">
    <property type="entry name" value="ENDOLYTIC PEPTIDOGLYCAN TRANSGLYCOSYLASE RLPA"/>
    <property type="match status" value="1"/>
</dbReference>
<dbReference type="Pfam" id="PF03330">
    <property type="entry name" value="DPBB_1"/>
    <property type="match status" value="1"/>
</dbReference>
<dbReference type="PANTHER" id="PTHR34183:SF8">
    <property type="entry name" value="ENDOLYTIC PEPTIDOGLYCAN TRANSGLYCOSYLASE RLPA-RELATED"/>
    <property type="match status" value="1"/>
</dbReference>
<dbReference type="GO" id="GO:0008932">
    <property type="term" value="F:lytic endotransglycosylase activity"/>
    <property type="evidence" value="ECO:0007669"/>
    <property type="project" value="UniProtKB-UniRule"/>
</dbReference>
<keyword evidence="1 3" id="KW-0456">Lyase</keyword>
<dbReference type="GO" id="GO:0071555">
    <property type="term" value="P:cell wall organization"/>
    <property type="evidence" value="ECO:0007669"/>
    <property type="project" value="UniProtKB-KW"/>
</dbReference>
<dbReference type="RefSeq" id="WP_126561433.1">
    <property type="nucleotide sequence ID" value="NZ_RYDJ01000001.1"/>
</dbReference>
<dbReference type="InterPro" id="IPR012997">
    <property type="entry name" value="RplA"/>
</dbReference>
<evidence type="ECO:0000313" key="6">
    <source>
        <dbReference type="EMBL" id="RTZ08158.1"/>
    </source>
</evidence>
<proteinExistence type="inferred from homology"/>
<dbReference type="CDD" id="cd22268">
    <property type="entry name" value="DPBB_RlpA-like"/>
    <property type="match status" value="1"/>
</dbReference>
<feature type="signal peptide" evidence="3">
    <location>
        <begin position="1"/>
        <end position="19"/>
    </location>
</feature>
<keyword evidence="7" id="KW-1185">Reference proteome</keyword>
<protein>
    <recommendedName>
        <fullName evidence="3">Probable endolytic peptidoglycan transglycosylase RlpA</fullName>
        <ecNumber evidence="3">4.2.2.-</ecNumber>
    </recommendedName>
</protein>
<dbReference type="SUPFAM" id="SSF50685">
    <property type="entry name" value="Barwin-like endoglucanases"/>
    <property type="match status" value="1"/>
</dbReference>
<dbReference type="Proteomes" id="UP000280825">
    <property type="component" value="Unassembled WGS sequence"/>
</dbReference>
<dbReference type="InterPro" id="IPR034718">
    <property type="entry name" value="RlpA"/>
</dbReference>
<reference evidence="6 7" key="1">
    <citation type="submission" date="2018-12" db="EMBL/GenBank/DDBJ databases">
        <title>Flavobacterium sp. nov., isolated from glacier ice.</title>
        <authorList>
            <person name="Liu Q."/>
            <person name="Xin Y.-H."/>
        </authorList>
    </citation>
    <scope>NUCLEOTIDE SEQUENCE [LARGE SCALE GENOMIC DNA]</scope>
    <source>
        <strain evidence="6 7">RB1N8</strain>
    </source>
</reference>
<comment type="similarity">
    <text evidence="3 4">Belongs to the RlpA family.</text>
</comment>
<keyword evidence="3" id="KW-0732">Signal</keyword>